<dbReference type="PANTHER" id="PTHR46825:SF9">
    <property type="entry name" value="BETA-LACTAMASE-RELATED DOMAIN-CONTAINING PROTEIN"/>
    <property type="match status" value="1"/>
</dbReference>
<dbReference type="RefSeq" id="WP_168875984.1">
    <property type="nucleotide sequence ID" value="NZ_JABAIM010000001.1"/>
</dbReference>
<dbReference type="EMBL" id="JABAIM010000001">
    <property type="protein sequence ID" value="NLR74365.1"/>
    <property type="molecule type" value="Genomic_DNA"/>
</dbReference>
<dbReference type="AlphaFoldDB" id="A0A847S6C6"/>
<protein>
    <submittedName>
        <fullName evidence="3">Beta-lactamase family protein</fullName>
    </submittedName>
</protein>
<organism evidence="3 4">
    <name type="scientific">Leeia aquatica</name>
    <dbReference type="NCBI Taxonomy" id="2725557"/>
    <lineage>
        <taxon>Bacteria</taxon>
        <taxon>Pseudomonadati</taxon>
        <taxon>Pseudomonadota</taxon>
        <taxon>Betaproteobacteria</taxon>
        <taxon>Neisseriales</taxon>
        <taxon>Leeiaceae</taxon>
        <taxon>Leeia</taxon>
    </lineage>
</organism>
<dbReference type="SUPFAM" id="SSF56601">
    <property type="entry name" value="beta-lactamase/transpeptidase-like"/>
    <property type="match status" value="1"/>
</dbReference>
<evidence type="ECO:0000313" key="4">
    <source>
        <dbReference type="Proteomes" id="UP000587991"/>
    </source>
</evidence>
<dbReference type="InterPro" id="IPR012338">
    <property type="entry name" value="Beta-lactam/transpept-like"/>
</dbReference>
<accession>A0A847S6C6</accession>
<dbReference type="InterPro" id="IPR050491">
    <property type="entry name" value="AmpC-like"/>
</dbReference>
<dbReference type="PANTHER" id="PTHR46825">
    <property type="entry name" value="D-ALANYL-D-ALANINE-CARBOXYPEPTIDASE/ENDOPEPTIDASE AMPH"/>
    <property type="match status" value="1"/>
</dbReference>
<gene>
    <name evidence="3" type="ORF">HF682_04250</name>
</gene>
<dbReference type="InterPro" id="IPR001466">
    <property type="entry name" value="Beta-lactam-related"/>
</dbReference>
<keyword evidence="4" id="KW-1185">Reference proteome</keyword>
<sequence>MRTPSFVLALMLAAFPLASFAQDGAALPAATEQQLDGLFAAWNHADTPGAAVAVLRDGQVVYRKAFGMADIEQGRAITPTTRFHVASLAKQFTAFSILLLAQEGKLSLDDDVRQYLPEVPHFGQPIRIRHLLTHSSGLRDDLNLLALAGWRMEDVITANDVMQLVRHQQALNFAPGSDFAYNNTGYLLLAEIVQKVSGQSLAAFAKARIFDPLGMRNTSFREQYSALVAGRALSYQPAPDQGYEGVPLSFSTVGPTNLLTTIDDLALWSRNFDDARVGGKALIVQMQTSATLNDGNATDYGGGLELDAYRGVRKIGHSGSDAGFRSNIARFPEQKLSIIVLGNGADVQAARLGQRIADIVLEGQLKPLPQPVPDYSGSTRVALDPARLDALQGSYRLENGSAIIFRKENGHLVGWTVGDDPMPFYPKSEREFFSKLVNASFRFDPPNAAGVVESGTWLRNTRSVRGKRMATVPEQELSRLAGEYYSKELQVLYTVRIQDGQPLLRHPRGEVALVPLEGDRLVGPWPFGMVQFACTPGKGCSGFTINEDRASNVQFNKVNLSAAVVAP</sequence>
<keyword evidence="1" id="KW-0732">Signal</keyword>
<reference evidence="3 4" key="1">
    <citation type="submission" date="2020-04" db="EMBL/GenBank/DDBJ databases">
        <title>Draft genome of Leeia sp. IMCC25680.</title>
        <authorList>
            <person name="Song J."/>
            <person name="Cho J.-C."/>
        </authorList>
    </citation>
    <scope>NUCLEOTIDE SEQUENCE [LARGE SCALE GENOMIC DNA]</scope>
    <source>
        <strain evidence="3 4">IMCC25680</strain>
    </source>
</reference>
<feature type="signal peptide" evidence="1">
    <location>
        <begin position="1"/>
        <end position="21"/>
    </location>
</feature>
<dbReference type="Gene3D" id="3.40.710.10">
    <property type="entry name" value="DD-peptidase/beta-lactamase superfamily"/>
    <property type="match status" value="1"/>
</dbReference>
<comment type="caution">
    <text evidence="3">The sequence shown here is derived from an EMBL/GenBank/DDBJ whole genome shotgun (WGS) entry which is preliminary data.</text>
</comment>
<dbReference type="Pfam" id="PF00144">
    <property type="entry name" value="Beta-lactamase"/>
    <property type="match status" value="1"/>
</dbReference>
<evidence type="ECO:0000259" key="2">
    <source>
        <dbReference type="Pfam" id="PF00144"/>
    </source>
</evidence>
<evidence type="ECO:0000256" key="1">
    <source>
        <dbReference type="SAM" id="SignalP"/>
    </source>
</evidence>
<evidence type="ECO:0000313" key="3">
    <source>
        <dbReference type="EMBL" id="NLR74365.1"/>
    </source>
</evidence>
<feature type="domain" description="Beta-lactamase-related" evidence="2">
    <location>
        <begin position="44"/>
        <end position="358"/>
    </location>
</feature>
<feature type="chain" id="PRO_5032792612" evidence="1">
    <location>
        <begin position="22"/>
        <end position="567"/>
    </location>
</feature>
<name>A0A847S6C6_9NEIS</name>
<dbReference type="Proteomes" id="UP000587991">
    <property type="component" value="Unassembled WGS sequence"/>
</dbReference>
<proteinExistence type="predicted"/>